<sequence length="102" mass="11536">MLCIQTLSREQNYASFMPLWKRCDKNMHPSSGSSRNVIKLEKPNDLFVPSRLSSSPSEPSRIRFGLCTAICCHVKLLPYPLLDHLTWDSYDLSSHAQAQGLA</sequence>
<evidence type="ECO:0000313" key="1">
    <source>
        <dbReference type="EMBL" id="VFQ99201.1"/>
    </source>
</evidence>
<dbReference type="EMBL" id="OOIL02006645">
    <property type="protein sequence ID" value="VFQ99201.1"/>
    <property type="molecule type" value="Genomic_DNA"/>
</dbReference>
<proteinExistence type="predicted"/>
<gene>
    <name evidence="1" type="ORF">CCAM_LOCUS40977</name>
</gene>
<protein>
    <submittedName>
        <fullName evidence="1">Uncharacterized protein</fullName>
    </submittedName>
</protein>
<name>A0A484NCT7_9ASTE</name>
<organism evidence="1 2">
    <name type="scientific">Cuscuta campestris</name>
    <dbReference type="NCBI Taxonomy" id="132261"/>
    <lineage>
        <taxon>Eukaryota</taxon>
        <taxon>Viridiplantae</taxon>
        <taxon>Streptophyta</taxon>
        <taxon>Embryophyta</taxon>
        <taxon>Tracheophyta</taxon>
        <taxon>Spermatophyta</taxon>
        <taxon>Magnoliopsida</taxon>
        <taxon>eudicotyledons</taxon>
        <taxon>Gunneridae</taxon>
        <taxon>Pentapetalae</taxon>
        <taxon>asterids</taxon>
        <taxon>lamiids</taxon>
        <taxon>Solanales</taxon>
        <taxon>Convolvulaceae</taxon>
        <taxon>Cuscuteae</taxon>
        <taxon>Cuscuta</taxon>
        <taxon>Cuscuta subgen. Grammica</taxon>
        <taxon>Cuscuta sect. Cleistogrammica</taxon>
    </lineage>
</organism>
<evidence type="ECO:0000313" key="2">
    <source>
        <dbReference type="Proteomes" id="UP000595140"/>
    </source>
</evidence>
<dbReference type="AlphaFoldDB" id="A0A484NCT7"/>
<keyword evidence="2" id="KW-1185">Reference proteome</keyword>
<accession>A0A484NCT7</accession>
<dbReference type="Proteomes" id="UP000595140">
    <property type="component" value="Unassembled WGS sequence"/>
</dbReference>
<reference evidence="1 2" key="1">
    <citation type="submission" date="2018-04" db="EMBL/GenBank/DDBJ databases">
        <authorList>
            <person name="Vogel A."/>
        </authorList>
    </citation>
    <scope>NUCLEOTIDE SEQUENCE [LARGE SCALE GENOMIC DNA]</scope>
</reference>